<dbReference type="AlphaFoldDB" id="D8M8F6"/>
<keyword evidence="3" id="KW-0812">Transmembrane</keyword>
<evidence type="ECO:0000256" key="2">
    <source>
        <dbReference type="ARBA" id="ARBA00022448"/>
    </source>
</evidence>
<keyword evidence="4" id="KW-0460">Magnesium</keyword>
<dbReference type="InterPro" id="IPR039204">
    <property type="entry name" value="MRS2-like"/>
</dbReference>
<organism evidence="9">
    <name type="scientific">Blastocystis hominis</name>
    <dbReference type="NCBI Taxonomy" id="12968"/>
    <lineage>
        <taxon>Eukaryota</taxon>
        <taxon>Sar</taxon>
        <taxon>Stramenopiles</taxon>
        <taxon>Bigyra</taxon>
        <taxon>Opalozoa</taxon>
        <taxon>Opalinata</taxon>
        <taxon>Blastocystidae</taxon>
        <taxon>Blastocystis</taxon>
    </lineage>
</organism>
<gene>
    <name evidence="9" type="ORF">GSBLH_T00004093001</name>
</gene>
<evidence type="ECO:0000256" key="8">
    <source>
        <dbReference type="ARBA" id="ARBA00023136"/>
    </source>
</evidence>
<protein>
    <submittedName>
        <fullName evidence="9">Uncharacterized protein</fullName>
    </submittedName>
</protein>
<evidence type="ECO:0000256" key="7">
    <source>
        <dbReference type="ARBA" id="ARBA00023065"/>
    </source>
</evidence>
<dbReference type="Pfam" id="PF22099">
    <property type="entry name" value="MRS2-like"/>
    <property type="match status" value="1"/>
</dbReference>
<accession>D8M8F6</accession>
<sequence>MKEDSSLFKSFEYADCYKILCRIYANGEIVQKMCSMSTLMTEYAFHGRDFLAIHPGTHRTTPCILARDKAILMNLNAVRCIITSESMIIFNIDNPFISKISRDIADYIRVGSKRFGGSFPFELQALEGALIIYSDHLYNKLDSYQHMAHKLLYTSDDYTNFVSIESLINFRTCTRKSTH</sequence>
<keyword evidence="7" id="KW-0406">Ion transport</keyword>
<keyword evidence="2" id="KW-0813">Transport</keyword>
<reference evidence="9" key="1">
    <citation type="submission" date="2010-02" db="EMBL/GenBank/DDBJ databases">
        <title>Sequencing and annotation of the Blastocystis hominis genome.</title>
        <authorList>
            <person name="Wincker P."/>
        </authorList>
    </citation>
    <scope>NUCLEOTIDE SEQUENCE</scope>
    <source>
        <strain evidence="9">Singapore isolate B</strain>
    </source>
</reference>
<keyword evidence="5" id="KW-0809">Transit peptide</keyword>
<name>D8M8F6_BLAHO</name>
<dbReference type="PANTHER" id="PTHR13890:SF0">
    <property type="entry name" value="MAGNESIUM TRANSPORTER MRS2 HOMOLOG, MITOCHONDRIAL"/>
    <property type="match status" value="1"/>
</dbReference>
<evidence type="ECO:0000313" key="9">
    <source>
        <dbReference type="EMBL" id="CBK24345.2"/>
    </source>
</evidence>
<dbReference type="EMBL" id="FN668683">
    <property type="protein sequence ID" value="CBK24345.2"/>
    <property type="molecule type" value="Genomic_DNA"/>
</dbReference>
<evidence type="ECO:0000313" key="10">
    <source>
        <dbReference type="Proteomes" id="UP000008312"/>
    </source>
</evidence>
<dbReference type="InParanoid" id="D8M8F6"/>
<comment type="subcellular location">
    <subcellularLocation>
        <location evidence="1">Membrane</location>
        <topology evidence="1">Multi-pass membrane protein</topology>
    </subcellularLocation>
</comment>
<evidence type="ECO:0000256" key="1">
    <source>
        <dbReference type="ARBA" id="ARBA00004141"/>
    </source>
</evidence>
<proteinExistence type="predicted"/>
<keyword evidence="10" id="KW-1185">Reference proteome</keyword>
<evidence type="ECO:0000256" key="3">
    <source>
        <dbReference type="ARBA" id="ARBA00022692"/>
    </source>
</evidence>
<keyword evidence="8" id="KW-0472">Membrane</keyword>
<dbReference type="OrthoDB" id="10251508at2759"/>
<dbReference type="RefSeq" id="XP_012898393.1">
    <property type="nucleotide sequence ID" value="XM_013042939.1"/>
</dbReference>
<evidence type="ECO:0000256" key="6">
    <source>
        <dbReference type="ARBA" id="ARBA00022989"/>
    </source>
</evidence>
<evidence type="ECO:0000256" key="5">
    <source>
        <dbReference type="ARBA" id="ARBA00022946"/>
    </source>
</evidence>
<evidence type="ECO:0000256" key="4">
    <source>
        <dbReference type="ARBA" id="ARBA00022842"/>
    </source>
</evidence>
<dbReference type="GO" id="GO:0016020">
    <property type="term" value="C:membrane"/>
    <property type="evidence" value="ECO:0007669"/>
    <property type="project" value="UniProtKB-SubCell"/>
</dbReference>
<dbReference type="Proteomes" id="UP000008312">
    <property type="component" value="Unassembled WGS sequence"/>
</dbReference>
<keyword evidence="6" id="KW-1133">Transmembrane helix</keyword>
<dbReference type="GeneID" id="24921138"/>
<dbReference type="Gene3D" id="2.40.128.330">
    <property type="match status" value="1"/>
</dbReference>
<dbReference type="PANTHER" id="PTHR13890">
    <property type="entry name" value="RNA SPLICING PROTEIN MRS2, MITOCHONDRIAL"/>
    <property type="match status" value="1"/>
</dbReference>
<dbReference type="GO" id="GO:0015095">
    <property type="term" value="F:magnesium ion transmembrane transporter activity"/>
    <property type="evidence" value="ECO:0007669"/>
    <property type="project" value="TreeGrafter"/>
</dbReference>